<dbReference type="RefSeq" id="WP_067977809.1">
    <property type="nucleotide sequence ID" value="NZ_CP014163.1"/>
</dbReference>
<dbReference type="PANTHER" id="PTHR38454">
    <property type="entry name" value="INTEGRAL MEMBRANE PROTEIN-RELATED"/>
    <property type="match status" value="1"/>
</dbReference>
<accession>A0A109RHI7</accession>
<dbReference type="AlphaFoldDB" id="A0A109RHI7"/>
<gene>
    <name evidence="1" type="ORF">AWM75_02440</name>
</gene>
<dbReference type="KEGG" id="auh:AWM75_02440"/>
<organism evidence="1 2">
    <name type="scientific">Aerococcus urinaehominis</name>
    <dbReference type="NCBI Taxonomy" id="128944"/>
    <lineage>
        <taxon>Bacteria</taxon>
        <taxon>Bacillati</taxon>
        <taxon>Bacillota</taxon>
        <taxon>Bacilli</taxon>
        <taxon>Lactobacillales</taxon>
        <taxon>Aerococcaceae</taxon>
        <taxon>Aerococcus</taxon>
    </lineage>
</organism>
<name>A0A109RHI7_9LACT</name>
<dbReference type="STRING" id="128944.AWM75_02440"/>
<dbReference type="InterPro" id="IPR018580">
    <property type="entry name" value="Uncharacterised_YfhO"/>
</dbReference>
<dbReference type="Pfam" id="PF09586">
    <property type="entry name" value="YfhO"/>
    <property type="match status" value="1"/>
</dbReference>
<dbReference type="PANTHER" id="PTHR38454:SF1">
    <property type="entry name" value="INTEGRAL MEMBRANE PROTEIN"/>
    <property type="match status" value="1"/>
</dbReference>
<dbReference type="EMBL" id="CP014163">
    <property type="protein sequence ID" value="AMB98921.1"/>
    <property type="molecule type" value="Genomic_DNA"/>
</dbReference>
<keyword evidence="2" id="KW-1185">Reference proteome</keyword>
<evidence type="ECO:0000313" key="1">
    <source>
        <dbReference type="EMBL" id="AMB98921.1"/>
    </source>
</evidence>
<reference evidence="2" key="2">
    <citation type="submission" date="2016-01" db="EMBL/GenBank/DDBJ databases">
        <title>Six Aerococcus type strain genome sequencing and assembly using PacBio and Illumina Hiseq.</title>
        <authorList>
            <person name="Carkaci D."/>
            <person name="Dargis R."/>
            <person name="Nielsen X.C."/>
            <person name="Skovgaard O."/>
            <person name="Fuursted K."/>
            <person name="Christensen J.J."/>
        </authorList>
    </citation>
    <scope>NUCLEOTIDE SEQUENCE [LARGE SCALE GENOMIC DNA]</scope>
    <source>
        <strain evidence="2">CCUG42038B</strain>
    </source>
</reference>
<proteinExistence type="predicted"/>
<dbReference type="OrthoDB" id="9815466at2"/>
<evidence type="ECO:0000313" key="2">
    <source>
        <dbReference type="Proteomes" id="UP000062260"/>
    </source>
</evidence>
<reference evidence="1 2" key="1">
    <citation type="journal article" date="2016" name="Genome Announc.">
        <title>Complete Genome Sequences of Aerococcus christensenii CCUG 28831T, Aerococcus sanguinicola CCUG 43001T, Aerococcus urinae CCUG 36881T, Aerococcus urinaeequi CCUG 28094T, Aerococcus urinaehominis CCUG 42038 BT, and Aerococcus viridans CCUG 4311T.</title>
        <authorList>
            <person name="Carkaci D."/>
            <person name="Dargis R."/>
            <person name="Nielsen X.C."/>
            <person name="Skovgaard O."/>
            <person name="Fuursted K."/>
            <person name="Christensen J.J."/>
        </authorList>
    </citation>
    <scope>NUCLEOTIDE SEQUENCE [LARGE SCALE GENOMIC DNA]</scope>
    <source>
        <strain evidence="1 2">CCUG42038B</strain>
    </source>
</reference>
<sequence length="892" mass="100864">MSLKKALSKFTCEPKTILLLSFLLPFLIVGLYFITSGVFPFGDQTPYTVDLGQQYIDFFRYYQNTLRGSWDQIFYSFQKGYGGEMVGTWSYYLMSPFMVLLLFFPQNLLTVAVTLIISLKIASISLTFQLMLGRLFKSYQLTSLAFSLIYGLCGFVSANHFNLMWLDGLIFLPLVVMYLEELLAGRRAWPYVLSLAALIISNYYIGYMVCLFLILYFIYYVSRYLSQTNFSWRHLGQQAGRFAGYSLISAGLTAWLLLPTWQALSASKTANTHIDWDFSLAYPPAHLLSKLVIGPFNFDQMPEGLPNIYMGSLAIIALATYFTNRKIAWIERLTALIIVSFLLLSMNLKALDMVWHGFQYPIWYPYRFSFVFVFMVALLGFRSLLLKPAITPRFLLIIGSLLGLALTYLAFNIQEFSYLHSWALILTCLAYLACLSIFALANRNMQLASLALLALTTGEMAANTVASMDSISYLSHSEVSAYIQATQPLIDQVQAQDPQPFYRLQTSMERTKNDPMQLAYFGLSHFNSTLEQASLDFFGQLGQPTTSGAYAYTNGSLIMDALFGLKYLARPNSHAHIEIINQINSQRADLASYPQVAKDNHFTIQQNPNALGLVYAVPAGIKDFQLTNQPIINQDQILDLMMGRAVNQTPVYQLNNFQVANFSRLRLENIRSDNDQLVNTFYRRNPQRQGEDLSYKIHLDIIPASDQAYYLTLPGDLDEEDVAYYLNGEPLAYEKSYQTTQVINIANGQKGEQITFTIEVLKDTIQLSDLNLYSLDGDIVNEMASKLSSQAIQIGRFNNQQISGQLKNDANHPIGLMTVPYSDGWTIKDHGQIVDSFPIFEGAWLGFDLSQAGDHQLEISYWPPGLNLGIAISVLSLLILLSQLYLSRRSNH</sequence>
<protein>
    <submittedName>
        <fullName evidence="1">Uncharacterized protein</fullName>
    </submittedName>
</protein>
<dbReference type="Proteomes" id="UP000062260">
    <property type="component" value="Chromosome"/>
</dbReference>